<dbReference type="InterPro" id="IPR027417">
    <property type="entry name" value="P-loop_NTPase"/>
</dbReference>
<comment type="similarity">
    <text evidence="2">Belongs to the TsaE family.</text>
</comment>
<dbReference type="PATRIC" id="fig|398512.5.peg.2509"/>
<dbReference type="GO" id="GO:0046872">
    <property type="term" value="F:metal ion binding"/>
    <property type="evidence" value="ECO:0007669"/>
    <property type="project" value="UniProtKB-KW"/>
</dbReference>
<protein>
    <recommendedName>
        <fullName evidence="3">tRNA threonylcarbamoyladenosine biosynthesis protein TsaE</fullName>
    </recommendedName>
    <alternativeName>
        <fullName evidence="10">t(6)A37 threonylcarbamoyladenosine biosynthesis protein TsaE</fullName>
    </alternativeName>
</protein>
<evidence type="ECO:0000256" key="9">
    <source>
        <dbReference type="ARBA" id="ARBA00022842"/>
    </source>
</evidence>
<dbReference type="InterPro" id="IPR003442">
    <property type="entry name" value="T6A_TsaE"/>
</dbReference>
<dbReference type="PANTHER" id="PTHR33540">
    <property type="entry name" value="TRNA THREONYLCARBAMOYLADENOSINE BIOSYNTHESIS PROTEIN TSAE"/>
    <property type="match status" value="1"/>
</dbReference>
<evidence type="ECO:0000256" key="2">
    <source>
        <dbReference type="ARBA" id="ARBA00007599"/>
    </source>
</evidence>
<dbReference type="AlphaFoldDB" id="A0A0L6JP53"/>
<name>A0A0L6JP53_9FIRM</name>
<reference evidence="12" key="1">
    <citation type="submission" date="2015-07" db="EMBL/GenBank/DDBJ databases">
        <title>Near-Complete Genome Sequence of the Cellulolytic Bacterium Bacteroides (Pseudobacteroides) cellulosolvens ATCC 35603.</title>
        <authorList>
            <person name="Dassa B."/>
            <person name="Utturkar S.M."/>
            <person name="Klingeman D.M."/>
            <person name="Hurt R.A."/>
            <person name="Keller M."/>
            <person name="Xu J."/>
            <person name="Reddy Y.H.K."/>
            <person name="Borovok I."/>
            <person name="Grinberg I.R."/>
            <person name="Lamed R."/>
            <person name="Zhivin O."/>
            <person name="Bayer E.A."/>
            <person name="Brown S.D."/>
        </authorList>
    </citation>
    <scope>NUCLEOTIDE SEQUENCE [LARGE SCALE GENOMIC DNA]</scope>
    <source>
        <strain evidence="12">DSM 2933</strain>
    </source>
</reference>
<organism evidence="11 12">
    <name type="scientific">Pseudobacteroides cellulosolvens ATCC 35603 = DSM 2933</name>
    <dbReference type="NCBI Taxonomy" id="398512"/>
    <lineage>
        <taxon>Bacteria</taxon>
        <taxon>Bacillati</taxon>
        <taxon>Bacillota</taxon>
        <taxon>Clostridia</taxon>
        <taxon>Eubacteriales</taxon>
        <taxon>Oscillospiraceae</taxon>
        <taxon>Pseudobacteroides</taxon>
    </lineage>
</organism>
<evidence type="ECO:0000256" key="7">
    <source>
        <dbReference type="ARBA" id="ARBA00022741"/>
    </source>
</evidence>
<dbReference type="GO" id="GO:0002949">
    <property type="term" value="P:tRNA threonylcarbamoyladenosine modification"/>
    <property type="evidence" value="ECO:0007669"/>
    <property type="project" value="InterPro"/>
</dbReference>
<dbReference type="NCBIfam" id="TIGR00150">
    <property type="entry name" value="T6A_YjeE"/>
    <property type="match status" value="1"/>
</dbReference>
<evidence type="ECO:0000256" key="3">
    <source>
        <dbReference type="ARBA" id="ARBA00019010"/>
    </source>
</evidence>
<sequence length="151" mass="16986">MKSFKTVSQDETCALGRKLGELLKAGDVVCLVGDLGTGKTAFTKGIAEALGVSGYITSPTFTFVNEYQGQIPMFHFDVYRIGEPEDLFEIGFEEYLEQDAVVVIEWADMIKDILPSEYIWVEIKKDINADFNIRIIDIQFIGSRYNNIKGL</sequence>
<comment type="subcellular location">
    <subcellularLocation>
        <location evidence="1">Cytoplasm</location>
    </subcellularLocation>
</comment>
<keyword evidence="7" id="KW-0547">Nucleotide-binding</keyword>
<gene>
    <name evidence="11" type="ORF">Bccel_2407</name>
</gene>
<dbReference type="GO" id="GO:0005737">
    <property type="term" value="C:cytoplasm"/>
    <property type="evidence" value="ECO:0007669"/>
    <property type="project" value="UniProtKB-SubCell"/>
</dbReference>
<evidence type="ECO:0000256" key="1">
    <source>
        <dbReference type="ARBA" id="ARBA00004496"/>
    </source>
</evidence>
<dbReference type="Pfam" id="PF02367">
    <property type="entry name" value="TsaE"/>
    <property type="match status" value="1"/>
</dbReference>
<dbReference type="Gene3D" id="3.40.50.300">
    <property type="entry name" value="P-loop containing nucleotide triphosphate hydrolases"/>
    <property type="match status" value="1"/>
</dbReference>
<dbReference type="EMBL" id="LGTC01000001">
    <property type="protein sequence ID" value="KNY27142.1"/>
    <property type="molecule type" value="Genomic_DNA"/>
</dbReference>
<keyword evidence="4" id="KW-0963">Cytoplasm</keyword>
<dbReference type="RefSeq" id="WP_036941581.1">
    <property type="nucleotide sequence ID" value="NZ_JQKC01000016.1"/>
</dbReference>
<accession>A0A0L6JP53</accession>
<evidence type="ECO:0000256" key="8">
    <source>
        <dbReference type="ARBA" id="ARBA00022840"/>
    </source>
</evidence>
<dbReference type="GO" id="GO:0005524">
    <property type="term" value="F:ATP binding"/>
    <property type="evidence" value="ECO:0007669"/>
    <property type="project" value="UniProtKB-KW"/>
</dbReference>
<keyword evidence="12" id="KW-1185">Reference proteome</keyword>
<evidence type="ECO:0000256" key="5">
    <source>
        <dbReference type="ARBA" id="ARBA00022694"/>
    </source>
</evidence>
<keyword evidence="9" id="KW-0460">Magnesium</keyword>
<proteinExistence type="inferred from homology"/>
<dbReference type="OrthoDB" id="9815896at2"/>
<dbReference type="PANTHER" id="PTHR33540:SF2">
    <property type="entry name" value="TRNA THREONYLCARBAMOYLADENOSINE BIOSYNTHESIS PROTEIN TSAE"/>
    <property type="match status" value="1"/>
</dbReference>
<keyword evidence="5" id="KW-0819">tRNA processing</keyword>
<keyword evidence="6" id="KW-0479">Metal-binding</keyword>
<evidence type="ECO:0000313" key="12">
    <source>
        <dbReference type="Proteomes" id="UP000036923"/>
    </source>
</evidence>
<dbReference type="Proteomes" id="UP000036923">
    <property type="component" value="Unassembled WGS sequence"/>
</dbReference>
<comment type="caution">
    <text evidence="11">The sequence shown here is derived from an EMBL/GenBank/DDBJ whole genome shotgun (WGS) entry which is preliminary data.</text>
</comment>
<dbReference type="SUPFAM" id="SSF52540">
    <property type="entry name" value="P-loop containing nucleoside triphosphate hydrolases"/>
    <property type="match status" value="1"/>
</dbReference>
<dbReference type="STRING" id="398512.Bccel_2407"/>
<evidence type="ECO:0000256" key="6">
    <source>
        <dbReference type="ARBA" id="ARBA00022723"/>
    </source>
</evidence>
<keyword evidence="8" id="KW-0067">ATP-binding</keyword>
<evidence type="ECO:0000313" key="11">
    <source>
        <dbReference type="EMBL" id="KNY27142.1"/>
    </source>
</evidence>
<evidence type="ECO:0000256" key="10">
    <source>
        <dbReference type="ARBA" id="ARBA00032441"/>
    </source>
</evidence>
<dbReference type="eggNOG" id="COG0802">
    <property type="taxonomic scope" value="Bacteria"/>
</dbReference>
<evidence type="ECO:0000256" key="4">
    <source>
        <dbReference type="ARBA" id="ARBA00022490"/>
    </source>
</evidence>